<feature type="transmembrane region" description="Helical" evidence="6">
    <location>
        <begin position="304"/>
        <end position="323"/>
    </location>
</feature>
<evidence type="ECO:0000256" key="4">
    <source>
        <dbReference type="ARBA" id="ARBA00022989"/>
    </source>
</evidence>
<keyword evidence="5 6" id="KW-0472">Membrane</keyword>
<feature type="transmembrane region" description="Helical" evidence="6">
    <location>
        <begin position="273"/>
        <end position="292"/>
    </location>
</feature>
<gene>
    <name evidence="7" type="primary">lptG</name>
    <name evidence="7" type="ORF">F6X38_06600</name>
</gene>
<comment type="subcellular location">
    <subcellularLocation>
        <location evidence="1">Cell membrane</location>
        <topology evidence="1">Multi-pass membrane protein</topology>
    </subcellularLocation>
</comment>
<dbReference type="GO" id="GO:0043190">
    <property type="term" value="C:ATP-binding cassette (ABC) transporter complex"/>
    <property type="evidence" value="ECO:0007669"/>
    <property type="project" value="InterPro"/>
</dbReference>
<dbReference type="PANTHER" id="PTHR33529:SF2">
    <property type="entry name" value="LIPOPOLYSACCHARIDE EXPORT SYSTEM PERMEASE PROTEIN LPTG"/>
    <property type="match status" value="1"/>
</dbReference>
<evidence type="ECO:0000256" key="1">
    <source>
        <dbReference type="ARBA" id="ARBA00004651"/>
    </source>
</evidence>
<dbReference type="Pfam" id="PF03739">
    <property type="entry name" value="LptF_LptG"/>
    <property type="match status" value="1"/>
</dbReference>
<dbReference type="Proteomes" id="UP000432089">
    <property type="component" value="Unassembled WGS sequence"/>
</dbReference>
<keyword evidence="4 6" id="KW-1133">Transmembrane helix</keyword>
<evidence type="ECO:0000256" key="6">
    <source>
        <dbReference type="SAM" id="Phobius"/>
    </source>
</evidence>
<dbReference type="RefSeq" id="WP_150968824.1">
    <property type="nucleotide sequence ID" value="NZ_VZDO01000004.1"/>
</dbReference>
<dbReference type="GO" id="GO:0015920">
    <property type="term" value="P:lipopolysaccharide transport"/>
    <property type="evidence" value="ECO:0007669"/>
    <property type="project" value="TreeGrafter"/>
</dbReference>
<reference evidence="7 8" key="1">
    <citation type="submission" date="2019-09" db="EMBL/GenBank/DDBJ databases">
        <title>YIM 132180 draft genome.</title>
        <authorList>
            <person name="Zhang K."/>
        </authorList>
    </citation>
    <scope>NUCLEOTIDE SEQUENCE [LARGE SCALE GENOMIC DNA]</scope>
    <source>
        <strain evidence="7 8">YIM 132180</strain>
    </source>
</reference>
<keyword evidence="8" id="KW-1185">Reference proteome</keyword>
<dbReference type="GO" id="GO:0055085">
    <property type="term" value="P:transmembrane transport"/>
    <property type="evidence" value="ECO:0007669"/>
    <property type="project" value="InterPro"/>
</dbReference>
<comment type="caution">
    <text evidence="7">The sequence shown here is derived from an EMBL/GenBank/DDBJ whole genome shotgun (WGS) entry which is preliminary data.</text>
</comment>
<dbReference type="InterPro" id="IPR005495">
    <property type="entry name" value="LptG/LptF_permease"/>
</dbReference>
<dbReference type="NCBIfam" id="TIGR04408">
    <property type="entry name" value="LptG_lptG"/>
    <property type="match status" value="1"/>
</dbReference>
<keyword evidence="2" id="KW-1003">Cell membrane</keyword>
<feature type="transmembrane region" description="Helical" evidence="6">
    <location>
        <begin position="12"/>
        <end position="31"/>
    </location>
</feature>
<dbReference type="EMBL" id="VZDO01000004">
    <property type="protein sequence ID" value="KAB0680672.1"/>
    <property type="molecule type" value="Genomic_DNA"/>
</dbReference>
<evidence type="ECO:0000313" key="8">
    <source>
        <dbReference type="Proteomes" id="UP000432089"/>
    </source>
</evidence>
<dbReference type="PANTHER" id="PTHR33529">
    <property type="entry name" value="SLR0882 PROTEIN-RELATED"/>
    <property type="match status" value="1"/>
</dbReference>
<protein>
    <submittedName>
        <fullName evidence="7">LPS export ABC transporter permease LptG</fullName>
    </submittedName>
</protein>
<feature type="transmembrane region" description="Helical" evidence="6">
    <location>
        <begin position="329"/>
        <end position="352"/>
    </location>
</feature>
<organism evidence="7 8">
    <name type="scientific">Plantimonas leprariae</name>
    <dbReference type="NCBI Taxonomy" id="2615207"/>
    <lineage>
        <taxon>Bacteria</taxon>
        <taxon>Pseudomonadati</taxon>
        <taxon>Pseudomonadota</taxon>
        <taxon>Alphaproteobacteria</taxon>
        <taxon>Hyphomicrobiales</taxon>
        <taxon>Aurantimonadaceae</taxon>
        <taxon>Plantimonas</taxon>
    </lineage>
</organism>
<accession>A0A7V7TX90</accession>
<sequence length="357" mass="38598">MTRTLNRYFLRRYVSNFLSAVVAIFALIYLIDVIELSRRGKFDDVSFSVLALMSALRVPSFIEQAFPFIILFASIFTLVSLNKRSELVVARAAGVSAWQILAPFIVGSILLGTAATLLYNPIAAYTQSLSDQIETSLAGKAPSDRNIAPWLRQNSEGVESYIGAKSVSDGGLKLGGVTAFVMSPNGPVTRIDAPTASLQSNAWILDAPTVTDIGQAPRHVDRYRLPTSLRPEYIEQRLADPQAIPIWQLWSKIEAARSLGYNAEAFSMHLNTLIAKPALFVAMTLLAATVAVRFARTGQSARTILSGVAAGFTLYVVTFLAQALGSNSIVSPVMAAWFPVVAAGLFGVTILLHQEDG</sequence>
<evidence type="ECO:0000256" key="3">
    <source>
        <dbReference type="ARBA" id="ARBA00022692"/>
    </source>
</evidence>
<proteinExistence type="predicted"/>
<dbReference type="AlphaFoldDB" id="A0A7V7TX90"/>
<feature type="transmembrane region" description="Helical" evidence="6">
    <location>
        <begin position="100"/>
        <end position="119"/>
    </location>
</feature>
<keyword evidence="3 6" id="KW-0812">Transmembrane</keyword>
<evidence type="ECO:0000256" key="2">
    <source>
        <dbReference type="ARBA" id="ARBA00022475"/>
    </source>
</evidence>
<feature type="transmembrane region" description="Helical" evidence="6">
    <location>
        <begin position="61"/>
        <end position="79"/>
    </location>
</feature>
<dbReference type="InterPro" id="IPR030923">
    <property type="entry name" value="LptG"/>
</dbReference>
<evidence type="ECO:0000256" key="5">
    <source>
        <dbReference type="ARBA" id="ARBA00023136"/>
    </source>
</evidence>
<name>A0A7V7TX90_9HYPH</name>
<evidence type="ECO:0000313" key="7">
    <source>
        <dbReference type="EMBL" id="KAB0680672.1"/>
    </source>
</evidence>